<proteinExistence type="predicted"/>
<keyword evidence="1" id="KW-0472">Membrane</keyword>
<gene>
    <name evidence="2" type="ORF">GCM10023335_54990</name>
</gene>
<dbReference type="Proteomes" id="UP001501759">
    <property type="component" value="Unassembled WGS sequence"/>
</dbReference>
<reference evidence="3" key="1">
    <citation type="journal article" date="2019" name="Int. J. Syst. Evol. Microbiol.">
        <title>The Global Catalogue of Microorganisms (GCM) 10K type strain sequencing project: providing services to taxonomists for standard genome sequencing and annotation.</title>
        <authorList>
            <consortium name="The Broad Institute Genomics Platform"/>
            <consortium name="The Broad Institute Genome Sequencing Center for Infectious Disease"/>
            <person name="Wu L."/>
            <person name="Ma J."/>
        </authorList>
    </citation>
    <scope>NUCLEOTIDE SEQUENCE [LARGE SCALE GENOMIC DNA]</scope>
    <source>
        <strain evidence="3">JCM 18409</strain>
    </source>
</reference>
<evidence type="ECO:0000256" key="1">
    <source>
        <dbReference type="SAM" id="Phobius"/>
    </source>
</evidence>
<evidence type="ECO:0000313" key="2">
    <source>
        <dbReference type="EMBL" id="GAA5022805.1"/>
    </source>
</evidence>
<accession>A0ABP9J743</accession>
<feature type="transmembrane region" description="Helical" evidence="1">
    <location>
        <begin position="6"/>
        <end position="26"/>
    </location>
</feature>
<keyword evidence="1" id="KW-0812">Transmembrane</keyword>
<comment type="caution">
    <text evidence="2">The sequence shown here is derived from an EMBL/GenBank/DDBJ whole genome shotgun (WGS) entry which is preliminary data.</text>
</comment>
<organism evidence="2 3">
    <name type="scientific">Streptomyces siamensis</name>
    <dbReference type="NCBI Taxonomy" id="1274986"/>
    <lineage>
        <taxon>Bacteria</taxon>
        <taxon>Bacillati</taxon>
        <taxon>Actinomycetota</taxon>
        <taxon>Actinomycetes</taxon>
        <taxon>Kitasatosporales</taxon>
        <taxon>Streptomycetaceae</taxon>
        <taxon>Streptomyces</taxon>
    </lineage>
</organism>
<keyword evidence="3" id="KW-1185">Reference proteome</keyword>
<name>A0ABP9J743_9ACTN</name>
<evidence type="ECO:0000313" key="3">
    <source>
        <dbReference type="Proteomes" id="UP001501759"/>
    </source>
</evidence>
<protein>
    <submittedName>
        <fullName evidence="2">Uncharacterized protein</fullName>
    </submittedName>
</protein>
<dbReference type="EMBL" id="BAABKB010000023">
    <property type="protein sequence ID" value="GAA5022805.1"/>
    <property type="molecule type" value="Genomic_DNA"/>
</dbReference>
<sequence>MDVDAWSAISSVASAALALAAVAIAVRTHQTEHRRSRFETARSLLQELNSGETVAVRHDMARLHYGHQHDMTPDLSDADQLRSHFASYYTMLWCFERIEAGRTSLVAGSPGRSGDPVIEYLDSRLAWHVAEFACAIPTARAQLATTAPDRTVKDRDSIKGFLRPLSALQDRGVVDEVFASGTCPGSGVCPCECHR</sequence>
<keyword evidence="1" id="KW-1133">Transmembrane helix</keyword>